<dbReference type="EMBL" id="KI894020">
    <property type="protein sequence ID" value="OCF26602.1"/>
    <property type="molecule type" value="Genomic_DNA"/>
</dbReference>
<feature type="region of interest" description="Disordered" evidence="1">
    <location>
        <begin position="289"/>
        <end position="315"/>
    </location>
</feature>
<dbReference type="AlphaFoldDB" id="A0A1B9G6I1"/>
<evidence type="ECO:0000313" key="3">
    <source>
        <dbReference type="EMBL" id="WVW78949.1"/>
    </source>
</evidence>
<dbReference type="VEuPathDB" id="FungiDB:I302_04288"/>
<dbReference type="KEGG" id="kbi:30208687"/>
<name>A0A1B9G6I1_9TREE</name>
<evidence type="ECO:0000313" key="4">
    <source>
        <dbReference type="Proteomes" id="UP000092730"/>
    </source>
</evidence>
<evidence type="ECO:0000256" key="1">
    <source>
        <dbReference type="SAM" id="MobiDB-lite"/>
    </source>
</evidence>
<proteinExistence type="predicted"/>
<sequence>MSSDNMFIPVTSPGTSPIIYGGSSKDSTQDSVILLCPKVKNASNVSEVFALSRSGDTRTQQWVSVVGDGIRRAMDEAWNKCVDEKSIFSTIGSADIARETIRKLPSTIESFIRGRSKDDVTGGKPDAGRISIQTIPSESYGSLMKIRTSQCSAGRIGVIVIPEKSHSARNEEISRGGKLSNFAILHPSVRFSREERISALKKLSRYSNCNEEEIERRPLKRLSSLTERLINSPKEYNDCGFVFLEEQDIGMFQSLMDELPDASTRWESGPICTTGSTARRRHGFRLSSPLKHFSAPSESSLVPLIEEESDEEESD</sequence>
<dbReference type="Proteomes" id="UP000092730">
    <property type="component" value="Chromosome 1"/>
</dbReference>
<keyword evidence="4" id="KW-1185">Reference proteome</keyword>
<reference evidence="3" key="2">
    <citation type="submission" date="2013-07" db="EMBL/GenBank/DDBJ databases">
        <authorList>
            <consortium name="The Broad Institute Genome Sequencing Platform"/>
            <person name="Cuomo C."/>
            <person name="Litvintseva A."/>
            <person name="Chen Y."/>
            <person name="Heitman J."/>
            <person name="Sun S."/>
            <person name="Springer D."/>
            <person name="Dromer F."/>
            <person name="Young S.K."/>
            <person name="Zeng Q."/>
            <person name="Gargeya S."/>
            <person name="Fitzgerald M."/>
            <person name="Abouelleil A."/>
            <person name="Alvarado L."/>
            <person name="Berlin A.M."/>
            <person name="Chapman S.B."/>
            <person name="Dewar J."/>
            <person name="Goldberg J."/>
            <person name="Griggs A."/>
            <person name="Gujja S."/>
            <person name="Hansen M."/>
            <person name="Howarth C."/>
            <person name="Imamovic A."/>
            <person name="Larimer J."/>
            <person name="McCowan C."/>
            <person name="Murphy C."/>
            <person name="Pearson M."/>
            <person name="Priest M."/>
            <person name="Roberts A."/>
            <person name="Saif S."/>
            <person name="Shea T."/>
            <person name="Sykes S."/>
            <person name="Wortman J."/>
            <person name="Nusbaum C."/>
            <person name="Birren B."/>
        </authorList>
    </citation>
    <scope>NUCLEOTIDE SEQUENCE</scope>
    <source>
        <strain evidence="3">CBS 10118</strain>
    </source>
</reference>
<evidence type="ECO:0000313" key="2">
    <source>
        <dbReference type="EMBL" id="OCF26602.1"/>
    </source>
</evidence>
<accession>A0A1B9G6I1</accession>
<protein>
    <submittedName>
        <fullName evidence="2">Uncharacterized protein</fullName>
    </submittedName>
</protein>
<reference evidence="2" key="3">
    <citation type="submission" date="2014-01" db="EMBL/GenBank/DDBJ databases">
        <title>Evolution of pathogenesis and genome organization in the Tremellales.</title>
        <authorList>
            <person name="Cuomo C."/>
            <person name="Litvintseva A."/>
            <person name="Heitman J."/>
            <person name="Chen Y."/>
            <person name="Sun S."/>
            <person name="Springer D."/>
            <person name="Dromer F."/>
            <person name="Young S."/>
            <person name="Zeng Q."/>
            <person name="Chapman S."/>
            <person name="Gujja S."/>
            <person name="Saif S."/>
            <person name="Birren B."/>
        </authorList>
    </citation>
    <scope>NUCLEOTIDE SEQUENCE</scope>
    <source>
        <strain evidence="2">CBS 10118</strain>
    </source>
</reference>
<dbReference type="EMBL" id="CP144541">
    <property type="protein sequence ID" value="WVW78949.1"/>
    <property type="molecule type" value="Genomic_DNA"/>
</dbReference>
<organism evidence="2">
    <name type="scientific">Kwoniella bestiolae CBS 10118</name>
    <dbReference type="NCBI Taxonomy" id="1296100"/>
    <lineage>
        <taxon>Eukaryota</taxon>
        <taxon>Fungi</taxon>
        <taxon>Dikarya</taxon>
        <taxon>Basidiomycota</taxon>
        <taxon>Agaricomycotina</taxon>
        <taxon>Tremellomycetes</taxon>
        <taxon>Tremellales</taxon>
        <taxon>Cryptococcaceae</taxon>
        <taxon>Kwoniella</taxon>
    </lineage>
</organism>
<dbReference type="RefSeq" id="XP_019047672.1">
    <property type="nucleotide sequence ID" value="XM_019190924.1"/>
</dbReference>
<feature type="compositionally biased region" description="Acidic residues" evidence="1">
    <location>
        <begin position="305"/>
        <end position="315"/>
    </location>
</feature>
<reference evidence="3" key="4">
    <citation type="submission" date="2024-02" db="EMBL/GenBank/DDBJ databases">
        <title>Comparative genomics of Cryptococcus and Kwoniella reveals pathogenesis evolution and contrasting modes of karyotype evolution via chromosome fusion or intercentromeric recombination.</title>
        <authorList>
            <person name="Coelho M.A."/>
            <person name="David-Palma M."/>
            <person name="Shea T."/>
            <person name="Bowers K."/>
            <person name="McGinley-Smith S."/>
            <person name="Mohammad A.W."/>
            <person name="Gnirke A."/>
            <person name="Yurkov A.M."/>
            <person name="Nowrousian M."/>
            <person name="Sun S."/>
            <person name="Cuomo C.A."/>
            <person name="Heitman J."/>
        </authorList>
    </citation>
    <scope>NUCLEOTIDE SEQUENCE</scope>
    <source>
        <strain evidence="3">CBS 10118</strain>
    </source>
</reference>
<dbReference type="GeneID" id="30208687"/>
<reference evidence="2" key="1">
    <citation type="submission" date="2013-07" db="EMBL/GenBank/DDBJ databases">
        <title>The Genome Sequence of Cryptococcus bestiolae CBS10118.</title>
        <authorList>
            <consortium name="The Broad Institute Genome Sequencing Platform"/>
            <person name="Cuomo C."/>
            <person name="Litvintseva A."/>
            <person name="Chen Y."/>
            <person name="Heitman J."/>
            <person name="Sun S."/>
            <person name="Springer D."/>
            <person name="Dromer F."/>
            <person name="Young S.K."/>
            <person name="Zeng Q."/>
            <person name="Gargeya S."/>
            <person name="Fitzgerald M."/>
            <person name="Abouelleil A."/>
            <person name="Alvarado L."/>
            <person name="Berlin A.M."/>
            <person name="Chapman S.B."/>
            <person name="Dewar J."/>
            <person name="Goldberg J."/>
            <person name="Griggs A."/>
            <person name="Gujja S."/>
            <person name="Hansen M."/>
            <person name="Howarth C."/>
            <person name="Imamovic A."/>
            <person name="Larimer J."/>
            <person name="McCowan C."/>
            <person name="Murphy C."/>
            <person name="Pearson M."/>
            <person name="Priest M."/>
            <person name="Roberts A."/>
            <person name="Saif S."/>
            <person name="Shea T."/>
            <person name="Sykes S."/>
            <person name="Wortman J."/>
            <person name="Nusbaum C."/>
            <person name="Birren B."/>
        </authorList>
    </citation>
    <scope>NUCLEOTIDE SEQUENCE [LARGE SCALE GENOMIC DNA]</scope>
    <source>
        <strain evidence="2">CBS 10118</strain>
    </source>
</reference>
<gene>
    <name evidence="2" type="ORF">I302_04288</name>
    <name evidence="3" type="ORF">I302_100912</name>
</gene>